<name>A0A8T9AZ93_9HELO</name>
<dbReference type="InterPro" id="IPR011032">
    <property type="entry name" value="GroES-like_sf"/>
</dbReference>
<evidence type="ECO:0000256" key="1">
    <source>
        <dbReference type="ARBA" id="ARBA00008072"/>
    </source>
</evidence>
<keyword evidence="5" id="KW-1185">Reference proteome</keyword>
<evidence type="ECO:0000313" key="5">
    <source>
        <dbReference type="Proteomes" id="UP000469559"/>
    </source>
</evidence>
<dbReference type="AlphaFoldDB" id="A0A8T9AZ93"/>
<dbReference type="CDD" id="cd08249">
    <property type="entry name" value="enoyl_reductase_like"/>
    <property type="match status" value="1"/>
</dbReference>
<dbReference type="InterPro" id="IPR020843">
    <property type="entry name" value="ER"/>
</dbReference>
<reference evidence="4 5" key="1">
    <citation type="submission" date="2018-05" db="EMBL/GenBank/DDBJ databases">
        <title>Whole genome sequencing for identification of molecular markers to develop diagnostic detection tools for the regulated plant pathogen Lachnellula willkommii.</title>
        <authorList>
            <person name="Giroux E."/>
            <person name="Bilodeau G."/>
        </authorList>
    </citation>
    <scope>NUCLEOTIDE SEQUENCE [LARGE SCALE GENOMIC DNA]</scope>
    <source>
        <strain evidence="4 5">CBS 203.66</strain>
    </source>
</reference>
<comment type="similarity">
    <text evidence="1">Belongs to the zinc-containing alcohol dehydrogenase family.</text>
</comment>
<protein>
    <submittedName>
        <fullName evidence="4">Trans-enoyl reductase fsr4</fullName>
    </submittedName>
</protein>
<dbReference type="SMART" id="SM00829">
    <property type="entry name" value="PKS_ER"/>
    <property type="match status" value="1"/>
</dbReference>
<evidence type="ECO:0000313" key="4">
    <source>
        <dbReference type="EMBL" id="TVY12627.1"/>
    </source>
</evidence>
<dbReference type="PANTHER" id="PTHR45348:SF5">
    <property type="entry name" value="OXIDOREDUCTASE, PUTATIVE (AFU_ORTHOLOGUE AFUA_8G01420)-RELATED"/>
    <property type="match status" value="1"/>
</dbReference>
<proteinExistence type="inferred from homology"/>
<dbReference type="InterPro" id="IPR036291">
    <property type="entry name" value="NAD(P)-bd_dom_sf"/>
</dbReference>
<accession>A0A8T9AZ93</accession>
<dbReference type="Gene3D" id="3.90.180.10">
    <property type="entry name" value="Medium-chain alcohol dehydrogenases, catalytic domain"/>
    <property type="match status" value="1"/>
</dbReference>
<dbReference type="EMBL" id="QGMF01001467">
    <property type="protein sequence ID" value="TVY12627.1"/>
    <property type="molecule type" value="Genomic_DNA"/>
</dbReference>
<dbReference type="SUPFAM" id="SSF50129">
    <property type="entry name" value="GroES-like"/>
    <property type="match status" value="1"/>
</dbReference>
<dbReference type="Gene3D" id="3.40.50.720">
    <property type="entry name" value="NAD(P)-binding Rossmann-like Domain"/>
    <property type="match status" value="1"/>
</dbReference>
<dbReference type="PANTHER" id="PTHR45348">
    <property type="entry name" value="HYPOTHETICAL OXIDOREDUCTASE (EUROFUNG)"/>
    <property type="match status" value="1"/>
</dbReference>
<feature type="domain" description="Enoyl reductase (ER)" evidence="3">
    <location>
        <begin position="21"/>
        <end position="323"/>
    </location>
</feature>
<dbReference type="InterPro" id="IPR013154">
    <property type="entry name" value="ADH-like_N"/>
</dbReference>
<evidence type="ECO:0000256" key="2">
    <source>
        <dbReference type="ARBA" id="ARBA00023002"/>
    </source>
</evidence>
<sequence>MRNYSSPEVQAAENFEKLIFRTSSLTLQRMPPGLLPSRIPKDDEVLIKVIATDSNPKDWKTANAGEWMNQSDDSSGTIHSTGSAVAKFHAGDRVAALHRMWDAHGAHAEFAVAPASTTFRLPPNISFEEGATIPLCAMTAALALYQHLKIPPPWNPVPKGTRFPVLVYGEASAVGAFALKFANLSNCNPIINIAGDGIPFVESLNVADIIVDYRCGSVVGQIKAALKGQVLHVFDPISNKDSWEHILAVVPLDGHRAHINSINAPRGVSLWPPEELREVRYVTLLLEEGKLTAHPFEVLGGLEAVERGTTLLSEKAVSSKELAYRISDTPGI</sequence>
<organism evidence="4 5">
    <name type="scientific">Lachnellula arida</name>
    <dbReference type="NCBI Taxonomy" id="1316785"/>
    <lineage>
        <taxon>Eukaryota</taxon>
        <taxon>Fungi</taxon>
        <taxon>Dikarya</taxon>
        <taxon>Ascomycota</taxon>
        <taxon>Pezizomycotina</taxon>
        <taxon>Leotiomycetes</taxon>
        <taxon>Helotiales</taxon>
        <taxon>Lachnaceae</taxon>
        <taxon>Lachnellula</taxon>
    </lineage>
</organism>
<dbReference type="SUPFAM" id="SSF51735">
    <property type="entry name" value="NAD(P)-binding Rossmann-fold domains"/>
    <property type="match status" value="1"/>
</dbReference>
<gene>
    <name evidence="4" type="primary">fsr4_2</name>
    <name evidence="4" type="ORF">LARI1_G009443</name>
</gene>
<dbReference type="Pfam" id="PF08240">
    <property type="entry name" value="ADH_N"/>
    <property type="match status" value="1"/>
</dbReference>
<evidence type="ECO:0000259" key="3">
    <source>
        <dbReference type="SMART" id="SM00829"/>
    </source>
</evidence>
<dbReference type="GO" id="GO:0016651">
    <property type="term" value="F:oxidoreductase activity, acting on NAD(P)H"/>
    <property type="evidence" value="ECO:0007669"/>
    <property type="project" value="InterPro"/>
</dbReference>
<dbReference type="OrthoDB" id="3233595at2759"/>
<dbReference type="InterPro" id="IPR047122">
    <property type="entry name" value="Trans-enoyl_RdTase-like"/>
</dbReference>
<dbReference type="Proteomes" id="UP000469559">
    <property type="component" value="Unassembled WGS sequence"/>
</dbReference>
<keyword evidence="2" id="KW-0560">Oxidoreductase</keyword>
<comment type="caution">
    <text evidence="4">The sequence shown here is derived from an EMBL/GenBank/DDBJ whole genome shotgun (WGS) entry which is preliminary data.</text>
</comment>